<dbReference type="InterPro" id="IPR006062">
    <property type="entry name" value="His_biosynth"/>
</dbReference>
<keyword evidence="4" id="KW-0368">Histidine biosynthesis</keyword>
<comment type="catalytic activity">
    <reaction evidence="6">
        <text>5-[(5-phospho-1-deoxy-D-ribulos-1-ylimino)methylamino]-1-(5-phospho-beta-D-ribosyl)imidazole-4-carboxamide + L-glutamine = D-erythro-1-(imidazol-4-yl)glycerol 3-phosphate + 5-amino-1-(5-phospho-beta-D-ribosyl)imidazole-4-carboxamide + L-glutamate + H(+)</text>
        <dbReference type="Rhea" id="RHEA:24793"/>
        <dbReference type="ChEBI" id="CHEBI:15378"/>
        <dbReference type="ChEBI" id="CHEBI:29985"/>
        <dbReference type="ChEBI" id="CHEBI:58278"/>
        <dbReference type="ChEBI" id="CHEBI:58359"/>
        <dbReference type="ChEBI" id="CHEBI:58475"/>
        <dbReference type="ChEBI" id="CHEBI:58525"/>
        <dbReference type="EC" id="4.3.2.10"/>
    </reaction>
</comment>
<evidence type="ECO:0000313" key="7">
    <source>
        <dbReference type="EMBL" id="SVA73924.1"/>
    </source>
</evidence>
<dbReference type="AlphaFoldDB" id="A0A381YA97"/>
<organism evidence="7">
    <name type="scientific">marine metagenome</name>
    <dbReference type="NCBI Taxonomy" id="408172"/>
    <lineage>
        <taxon>unclassified sequences</taxon>
        <taxon>metagenomes</taxon>
        <taxon>ecological metagenomes</taxon>
    </lineage>
</organism>
<proteinExistence type="predicted"/>
<dbReference type="InterPro" id="IPR011060">
    <property type="entry name" value="RibuloseP-bd_barrel"/>
</dbReference>
<dbReference type="UniPathway" id="UPA00031">
    <property type="reaction ID" value="UER00010"/>
</dbReference>
<evidence type="ECO:0000256" key="2">
    <source>
        <dbReference type="ARBA" id="ARBA00012809"/>
    </source>
</evidence>
<dbReference type="InterPro" id="IPR013785">
    <property type="entry name" value="Aldolase_TIM"/>
</dbReference>
<dbReference type="InterPro" id="IPR004651">
    <property type="entry name" value="HisF"/>
</dbReference>
<gene>
    <name evidence="7" type="ORF">METZ01_LOCUS126778</name>
</gene>
<evidence type="ECO:0000256" key="6">
    <source>
        <dbReference type="ARBA" id="ARBA00047838"/>
    </source>
</evidence>
<dbReference type="CDD" id="cd04731">
    <property type="entry name" value="HisF"/>
    <property type="match status" value="1"/>
</dbReference>
<accession>A0A381YA97</accession>
<keyword evidence="3" id="KW-0028">Amino-acid biosynthesis</keyword>
<dbReference type="InterPro" id="IPR050064">
    <property type="entry name" value="IGPS_HisA/HisF"/>
</dbReference>
<reference evidence="7" key="1">
    <citation type="submission" date="2018-05" db="EMBL/GenBank/DDBJ databases">
        <authorList>
            <person name="Lanie J.A."/>
            <person name="Ng W.-L."/>
            <person name="Kazmierczak K.M."/>
            <person name="Andrzejewski T.M."/>
            <person name="Davidsen T.M."/>
            <person name="Wayne K.J."/>
            <person name="Tettelin H."/>
            <person name="Glass J.I."/>
            <person name="Rusch D."/>
            <person name="Podicherti R."/>
            <person name="Tsui H.-C.T."/>
            <person name="Winkler M.E."/>
        </authorList>
    </citation>
    <scope>NUCLEOTIDE SEQUENCE</scope>
</reference>
<dbReference type="PANTHER" id="PTHR21235">
    <property type="entry name" value="IMIDAZOLE GLYCEROL PHOSPHATE SYNTHASE SUBUNIT HISF/H IGP SYNTHASE SUBUNIT HISF/H"/>
    <property type="match status" value="1"/>
</dbReference>
<name>A0A381YA97_9ZZZZ</name>
<comment type="pathway">
    <text evidence="1">Amino-acid biosynthesis; L-histidine biosynthesis; L-histidine from 5-phospho-alpha-D-ribose 1-diphosphate: step 5/9.</text>
</comment>
<dbReference type="GO" id="GO:0016829">
    <property type="term" value="F:lyase activity"/>
    <property type="evidence" value="ECO:0007669"/>
    <property type="project" value="UniProtKB-KW"/>
</dbReference>
<dbReference type="GO" id="GO:0000107">
    <property type="term" value="F:imidazoleglycerol-phosphate synthase activity"/>
    <property type="evidence" value="ECO:0007669"/>
    <property type="project" value="InterPro"/>
</dbReference>
<dbReference type="EC" id="4.3.2.10" evidence="2"/>
<protein>
    <recommendedName>
        <fullName evidence="2">imidazole glycerol-phosphate synthase</fullName>
        <ecNumber evidence="2">4.3.2.10</ecNumber>
    </recommendedName>
</protein>
<evidence type="ECO:0000256" key="1">
    <source>
        <dbReference type="ARBA" id="ARBA00005091"/>
    </source>
</evidence>
<keyword evidence="5" id="KW-0456">Lyase</keyword>
<dbReference type="EMBL" id="UINC01017745">
    <property type="protein sequence ID" value="SVA73924.1"/>
    <property type="molecule type" value="Genomic_DNA"/>
</dbReference>
<evidence type="ECO:0000256" key="3">
    <source>
        <dbReference type="ARBA" id="ARBA00022605"/>
    </source>
</evidence>
<evidence type="ECO:0000256" key="5">
    <source>
        <dbReference type="ARBA" id="ARBA00023239"/>
    </source>
</evidence>
<dbReference type="SUPFAM" id="SSF51366">
    <property type="entry name" value="Ribulose-phoshate binding barrel"/>
    <property type="match status" value="1"/>
</dbReference>
<dbReference type="Pfam" id="PF00977">
    <property type="entry name" value="His_biosynth"/>
    <property type="match status" value="1"/>
</dbReference>
<evidence type="ECO:0000256" key="4">
    <source>
        <dbReference type="ARBA" id="ARBA00023102"/>
    </source>
</evidence>
<sequence length="284" mass="30849">MSLAIRIIPRLDIKGPNLVKGIHLEGLRVLGKPESFAKFYYEQGADELFYQDVVASLYGRNSLQDIISRTAKEIFIPLTVGGGIRDINDISKILRAGADKVSINTAAIRNPGLISSSSNTFGSSTIVVSIEAIKQPDGHYKAFTDNGRNSSSKEVVSWAQEVEQLGAGEILLTCVDKEGSGKGFDLLLAKQVCEAVSIPVVVHGGAGNMQHVLDLTKNLSLSGIAIASLFHYDCILHNRQLDGYDEGNIDFLKSNRALSTIQSLSIKELKSFLLENNIACRENE</sequence>
<dbReference type="GO" id="GO:0000105">
    <property type="term" value="P:L-histidine biosynthetic process"/>
    <property type="evidence" value="ECO:0007669"/>
    <property type="project" value="UniProtKB-UniPathway"/>
</dbReference>
<dbReference type="PANTHER" id="PTHR21235:SF2">
    <property type="entry name" value="IMIDAZOLE GLYCEROL PHOSPHATE SYNTHASE HISHF"/>
    <property type="match status" value="1"/>
</dbReference>
<dbReference type="Gene3D" id="3.20.20.70">
    <property type="entry name" value="Aldolase class I"/>
    <property type="match status" value="1"/>
</dbReference>